<dbReference type="EMBL" id="ABJB010985678">
    <property type="status" value="NOT_ANNOTATED_CDS"/>
    <property type="molecule type" value="Genomic_DNA"/>
</dbReference>
<evidence type="ECO:0000313" key="2">
    <source>
        <dbReference type="EnsemblMetazoa" id="ISCW021205-PA"/>
    </source>
</evidence>
<dbReference type="VEuPathDB" id="VectorBase:ISCI021205"/>
<name>B7Q5L5_IXOSC</name>
<accession>B7Q5L5</accession>
<dbReference type="OrthoDB" id="6081971at2759"/>
<dbReference type="EMBL" id="ABJB010908119">
    <property type="status" value="NOT_ANNOTATED_CDS"/>
    <property type="molecule type" value="Genomic_DNA"/>
</dbReference>
<protein>
    <submittedName>
        <fullName evidence="1 2">Uncharacterized protein</fullName>
    </submittedName>
</protein>
<dbReference type="VEuPathDB" id="VectorBase:ISCW021205"/>
<evidence type="ECO:0000313" key="1">
    <source>
        <dbReference type="EMBL" id="EEC14137.1"/>
    </source>
</evidence>
<dbReference type="AlphaFoldDB" id="B7Q5L5"/>
<evidence type="ECO:0000313" key="3">
    <source>
        <dbReference type="Proteomes" id="UP000001555"/>
    </source>
</evidence>
<gene>
    <name evidence="1" type="ORF">IscW_ISCW021205</name>
</gene>
<keyword evidence="3" id="KW-1185">Reference proteome</keyword>
<dbReference type="EMBL" id="DS861946">
    <property type="protein sequence ID" value="EEC14137.1"/>
    <property type="molecule type" value="Genomic_DNA"/>
</dbReference>
<dbReference type="InParanoid" id="B7Q5L5"/>
<sequence>MKIRQKLDAARRSGCGGKDVRRPYWCHYSLLDSMLEDTSPAGKRRSCEPPDIDPLARSVKDALERCSAALSGLPDRPGHERDDYCDIEATWIASKLKIFPRSHRCRVAHKIHCIIHEEEMKLYE</sequence>
<dbReference type="EnsemblMetazoa" id="ISCW021205-RA">
    <property type="protein sequence ID" value="ISCW021205-PA"/>
    <property type="gene ID" value="ISCW021205"/>
</dbReference>
<proteinExistence type="predicted"/>
<organism>
    <name type="scientific">Ixodes scapularis</name>
    <name type="common">Black-legged tick</name>
    <name type="synonym">Deer tick</name>
    <dbReference type="NCBI Taxonomy" id="6945"/>
    <lineage>
        <taxon>Eukaryota</taxon>
        <taxon>Metazoa</taxon>
        <taxon>Ecdysozoa</taxon>
        <taxon>Arthropoda</taxon>
        <taxon>Chelicerata</taxon>
        <taxon>Arachnida</taxon>
        <taxon>Acari</taxon>
        <taxon>Parasitiformes</taxon>
        <taxon>Ixodida</taxon>
        <taxon>Ixodoidea</taxon>
        <taxon>Ixodidae</taxon>
        <taxon>Ixodinae</taxon>
        <taxon>Ixodes</taxon>
    </lineage>
</organism>
<dbReference type="VEuPathDB" id="VectorBase:ISCP_004882"/>
<dbReference type="Proteomes" id="UP000001555">
    <property type="component" value="Unassembled WGS sequence"/>
</dbReference>
<dbReference type="HOGENOM" id="CLU_2006427_0_0_1"/>
<dbReference type="PaxDb" id="6945-B7Q5L5"/>
<reference evidence="1 3" key="1">
    <citation type="submission" date="2008-03" db="EMBL/GenBank/DDBJ databases">
        <title>Annotation of Ixodes scapularis.</title>
        <authorList>
            <consortium name="Ixodes scapularis Genome Project Consortium"/>
            <person name="Caler E."/>
            <person name="Hannick L.I."/>
            <person name="Bidwell S."/>
            <person name="Joardar V."/>
            <person name="Thiagarajan M."/>
            <person name="Amedeo P."/>
            <person name="Galinsky K.J."/>
            <person name="Schobel S."/>
            <person name="Inman J."/>
            <person name="Hostetler J."/>
            <person name="Miller J."/>
            <person name="Hammond M."/>
            <person name="Megy K."/>
            <person name="Lawson D."/>
            <person name="Kodira C."/>
            <person name="Sutton G."/>
            <person name="Meyer J."/>
            <person name="Hill C.A."/>
            <person name="Birren B."/>
            <person name="Nene V."/>
            <person name="Collins F."/>
            <person name="Alarcon-Chaidez F."/>
            <person name="Wikel S."/>
            <person name="Strausberg R."/>
        </authorList>
    </citation>
    <scope>NUCLEOTIDE SEQUENCE [LARGE SCALE GENOMIC DNA]</scope>
    <source>
        <strain evidence="3">Wikel</strain>
        <strain evidence="1">Wikel colony</strain>
    </source>
</reference>
<reference evidence="2" key="2">
    <citation type="submission" date="2020-05" db="UniProtKB">
        <authorList>
            <consortium name="EnsemblMetazoa"/>
        </authorList>
    </citation>
    <scope>IDENTIFICATION</scope>
    <source>
        <strain evidence="2">wikel</strain>
    </source>
</reference>